<evidence type="ECO:0000313" key="3">
    <source>
        <dbReference type="Proteomes" id="UP000618445"/>
    </source>
</evidence>
<accession>A0ABR8CH04</accession>
<reference evidence="2 3" key="1">
    <citation type="journal article" date="2020" name="ISME J.">
        <title>Comparative genomics reveals insights into cyanobacterial evolution and habitat adaptation.</title>
        <authorList>
            <person name="Chen M.Y."/>
            <person name="Teng W.K."/>
            <person name="Zhao L."/>
            <person name="Hu C.X."/>
            <person name="Zhou Y.K."/>
            <person name="Han B.P."/>
            <person name="Song L.R."/>
            <person name="Shu W.S."/>
        </authorList>
    </citation>
    <scope>NUCLEOTIDE SEQUENCE [LARGE SCALE GENOMIC DNA]</scope>
    <source>
        <strain evidence="2 3">FACHB-1050</strain>
    </source>
</reference>
<comment type="caution">
    <text evidence="2">The sequence shown here is derived from an EMBL/GenBank/DDBJ whole genome shotgun (WGS) entry which is preliminary data.</text>
</comment>
<feature type="signal peptide" evidence="1">
    <location>
        <begin position="1"/>
        <end position="32"/>
    </location>
</feature>
<keyword evidence="1" id="KW-0732">Signal</keyword>
<dbReference type="Proteomes" id="UP000618445">
    <property type="component" value="Unassembled WGS sequence"/>
</dbReference>
<gene>
    <name evidence="2" type="ORF">H6G05_21150</name>
</gene>
<feature type="chain" id="PRO_5046973985" evidence="1">
    <location>
        <begin position="33"/>
        <end position="317"/>
    </location>
</feature>
<dbReference type="Pfam" id="PF16734">
    <property type="entry name" value="Pilin_GH"/>
    <property type="match status" value="1"/>
</dbReference>
<dbReference type="RefSeq" id="WP_190581213.1">
    <property type="nucleotide sequence ID" value="NZ_CAWPQU010000043.1"/>
</dbReference>
<evidence type="ECO:0000313" key="2">
    <source>
        <dbReference type="EMBL" id="MBD2319335.1"/>
    </source>
</evidence>
<evidence type="ECO:0000256" key="1">
    <source>
        <dbReference type="SAM" id="SignalP"/>
    </source>
</evidence>
<sequence>MQYPIFKNSSHRWLTKLTITLAIASGVNTALFAMPRDSFAPLSQAIATETSELSNEAKQLIGTWQLTTPNNDSEPLTVVFTPDGNIFLIHPIRKIGVKAEYQINSLDGQTYLDVFQGSFGSRTTFSFNSKGQLILQQLFMPAAMQYTNYSGNLPNIVGTVLMPNMFRLTRISTDSKLDANIEFPSSASPAALARQSEAKTYIGAINRGHQAFFLEKEYFTNKLNDLGLGIGAESENYKYQIVVLDSKKAVQSIALSKEDNLKSYVGLVYITKLPEIEEDTSRSLICESQKPTRKMPPKFKLTSNPTCPEGYIELSRY</sequence>
<dbReference type="InterPro" id="IPR031975">
    <property type="entry name" value="Pilin_GH"/>
</dbReference>
<keyword evidence="3" id="KW-1185">Reference proteome</keyword>
<protein>
    <submittedName>
        <fullName evidence="2">Type IV pilin-like G/H family protein</fullName>
    </submittedName>
</protein>
<proteinExistence type="predicted"/>
<dbReference type="EMBL" id="JACJQY010000048">
    <property type="protein sequence ID" value="MBD2319335.1"/>
    <property type="molecule type" value="Genomic_DNA"/>
</dbReference>
<name>A0ABR8CH04_9CYAN</name>
<organism evidence="2 3">
    <name type="scientific">Phormidium tenue FACHB-1050</name>
    <dbReference type="NCBI Taxonomy" id="2692857"/>
    <lineage>
        <taxon>Bacteria</taxon>
        <taxon>Bacillati</taxon>
        <taxon>Cyanobacteriota</taxon>
        <taxon>Cyanophyceae</taxon>
        <taxon>Oscillatoriophycideae</taxon>
        <taxon>Oscillatoriales</taxon>
        <taxon>Oscillatoriaceae</taxon>
        <taxon>Phormidium</taxon>
    </lineage>
</organism>